<dbReference type="Proteomes" id="UP000467700">
    <property type="component" value="Unassembled WGS sequence"/>
</dbReference>
<feature type="region of interest" description="Disordered" evidence="1">
    <location>
        <begin position="206"/>
        <end position="229"/>
    </location>
</feature>
<evidence type="ECO:0000313" key="2">
    <source>
        <dbReference type="EMBL" id="CAA7270451.1"/>
    </source>
</evidence>
<name>A0A8S0Y058_CYCAE</name>
<proteinExistence type="predicted"/>
<dbReference type="EMBL" id="CACVBS010000090">
    <property type="protein sequence ID" value="CAA7270451.1"/>
    <property type="molecule type" value="Genomic_DNA"/>
</dbReference>
<sequence length="258" mass="29498">MGQAYLTTLEKFTALFTDNPFMPRAAPQSTSQDLFWWKQTLSRPELSRFIPEPHLVLDTAAYSDTSSEIGIGIVIGERWRAWCLLPGWKQEGRDIGWAEAIGFFFLILALVGENDGETHHRVYGDNQGVVEGWWKGRSRNTPTNEIFKQIHSTNKHHGTTFYTRYVASEYNPADGPSRGIYGPMSHLLPPVRIPCDLRNFVVDFDTPPTAEETRRAREGKTPKPLPKPLYLPNLQEQAQIKGELDRRAEELFAQAQRW</sequence>
<gene>
    <name evidence="2" type="ORF">AAE3_LOCUS12664</name>
</gene>
<evidence type="ECO:0000256" key="1">
    <source>
        <dbReference type="SAM" id="MobiDB-lite"/>
    </source>
</evidence>
<feature type="compositionally biased region" description="Basic and acidic residues" evidence="1">
    <location>
        <begin position="211"/>
        <end position="221"/>
    </location>
</feature>
<dbReference type="InterPro" id="IPR052055">
    <property type="entry name" value="Hepadnavirus_pol/RT"/>
</dbReference>
<dbReference type="AlphaFoldDB" id="A0A8S0Y058"/>
<evidence type="ECO:0000313" key="3">
    <source>
        <dbReference type="Proteomes" id="UP000467700"/>
    </source>
</evidence>
<comment type="caution">
    <text evidence="2">The sequence shown here is derived from an EMBL/GenBank/DDBJ whole genome shotgun (WGS) entry which is preliminary data.</text>
</comment>
<protein>
    <submittedName>
        <fullName evidence="2">Uncharacterized protein</fullName>
    </submittedName>
</protein>
<organism evidence="2 3">
    <name type="scientific">Cyclocybe aegerita</name>
    <name type="common">Black poplar mushroom</name>
    <name type="synonym">Agrocybe aegerita</name>
    <dbReference type="NCBI Taxonomy" id="1973307"/>
    <lineage>
        <taxon>Eukaryota</taxon>
        <taxon>Fungi</taxon>
        <taxon>Dikarya</taxon>
        <taxon>Basidiomycota</taxon>
        <taxon>Agaricomycotina</taxon>
        <taxon>Agaricomycetes</taxon>
        <taxon>Agaricomycetidae</taxon>
        <taxon>Agaricales</taxon>
        <taxon>Agaricineae</taxon>
        <taxon>Bolbitiaceae</taxon>
        <taxon>Cyclocybe</taxon>
    </lineage>
</organism>
<dbReference type="OrthoDB" id="3042654at2759"/>
<dbReference type="PANTHER" id="PTHR33050:SF7">
    <property type="entry name" value="RIBONUCLEASE H"/>
    <property type="match status" value="1"/>
</dbReference>
<reference evidence="2 3" key="1">
    <citation type="submission" date="2020-01" db="EMBL/GenBank/DDBJ databases">
        <authorList>
            <person name="Gupta K D."/>
        </authorList>
    </citation>
    <scope>NUCLEOTIDE SEQUENCE [LARGE SCALE GENOMIC DNA]</scope>
</reference>
<keyword evidence="3" id="KW-1185">Reference proteome</keyword>
<dbReference type="PANTHER" id="PTHR33050">
    <property type="entry name" value="REVERSE TRANSCRIPTASE DOMAIN-CONTAINING PROTEIN"/>
    <property type="match status" value="1"/>
</dbReference>
<accession>A0A8S0Y058</accession>